<dbReference type="Pfam" id="PF10277">
    <property type="entry name" value="Frag1"/>
    <property type="match status" value="1"/>
</dbReference>
<organism evidence="3">
    <name type="scientific">Schistosoma mansoni</name>
    <name type="common">Blood fluke</name>
    <dbReference type="NCBI Taxonomy" id="6183"/>
    <lineage>
        <taxon>Eukaryota</taxon>
        <taxon>Metazoa</taxon>
        <taxon>Spiralia</taxon>
        <taxon>Lophotrochozoa</taxon>
        <taxon>Platyhelminthes</taxon>
        <taxon>Trematoda</taxon>
        <taxon>Digenea</taxon>
        <taxon>Strigeidida</taxon>
        <taxon>Schistosomatoidea</taxon>
        <taxon>Schistosomatidae</taxon>
        <taxon>Schistosoma</taxon>
    </lineage>
</organism>
<reference evidence="3" key="1">
    <citation type="submission" date="2019-11" db="UniProtKB">
        <authorList>
            <consortium name="WormBaseParasite"/>
        </authorList>
    </citation>
    <scope>IDENTIFICATION</scope>
    <source>
        <strain evidence="3">Puerto Rican</strain>
    </source>
</reference>
<keyword evidence="1" id="KW-0472">Membrane</keyword>
<dbReference type="AlphaFoldDB" id="A0A5K4F593"/>
<feature type="transmembrane region" description="Helical" evidence="1">
    <location>
        <begin position="53"/>
        <end position="74"/>
    </location>
</feature>
<feature type="domain" description="CWH43-like N-terminal" evidence="2">
    <location>
        <begin position="11"/>
        <end position="229"/>
    </location>
</feature>
<name>A0A5K4F593_SCHMA</name>
<dbReference type="InParanoid" id="A0A5K4F593"/>
<feature type="transmembrane region" description="Helical" evidence="1">
    <location>
        <begin position="12"/>
        <end position="33"/>
    </location>
</feature>
<proteinExistence type="predicted"/>
<feature type="transmembrane region" description="Helical" evidence="1">
    <location>
        <begin position="94"/>
        <end position="115"/>
    </location>
</feature>
<evidence type="ECO:0000259" key="2">
    <source>
        <dbReference type="Pfam" id="PF10277"/>
    </source>
</evidence>
<keyword evidence="1" id="KW-1133">Transmembrane helix</keyword>
<keyword evidence="1" id="KW-0812">Transmembrane</keyword>
<evidence type="ECO:0000313" key="3">
    <source>
        <dbReference type="WBParaSite" id="Smp_319780.2"/>
    </source>
</evidence>
<dbReference type="WBParaSite" id="Smp_319780.2">
    <property type="protein sequence ID" value="Smp_319780.2"/>
    <property type="gene ID" value="Smp_319780"/>
</dbReference>
<dbReference type="InterPro" id="IPR019402">
    <property type="entry name" value="CWH43_N"/>
</dbReference>
<sequence length="242" mass="28415">MLLCKFYPSRVPLFAVFHAVFWLPMIYLVAISYDHVQPFIPFVSSFGIYSPEKYMIMCFLGSYGVMTIISQWFWCFMMRKKLKQKSQSKIPQYICIFIGLVYTISGICIVLLSFFNMKDTNQLHFHLTLSNFICHAVAIPLSSLLIVCNFRSWKWFLLARIIVSLQMIIGSYFFVYYNRAGLLVLQAKNLFYIKENEPGYKEFNQCAISEWFMILGLIEITLITGLELRTCENQYEEINKTV</sequence>
<accession>A0A5K4F593</accession>
<feature type="transmembrane region" description="Helical" evidence="1">
    <location>
        <begin position="155"/>
        <end position="177"/>
    </location>
</feature>
<feature type="transmembrane region" description="Helical" evidence="1">
    <location>
        <begin position="127"/>
        <end position="148"/>
    </location>
</feature>
<evidence type="ECO:0000256" key="1">
    <source>
        <dbReference type="SAM" id="Phobius"/>
    </source>
</evidence>
<protein>
    <recommendedName>
        <fullName evidence="2">CWH43-like N-terminal domain-containing protein</fullName>
    </recommendedName>
</protein>